<comment type="caution">
    <text evidence="3">The sequence shown here is derived from an EMBL/GenBank/DDBJ whole genome shotgun (WGS) entry which is preliminary data.</text>
</comment>
<sequence length="738" mass="78398">MGCAQSAQSAQLAGTPPLPAPAPPEEEEEQDAAKRGRARAAEAYGTGASVREETLQAAGAAGAAVGAAAGVAAAIGAPGVVKEAGEALMELAKTIPFVAPLAFLVGAVASSAATAVSLREDCAEFARIVSTLEMVLVRAQSLENQADVVDDVRESLEEALQMMAAMQDRGMLMSTFLAKADKNRFEELKKKIEGALNRLTLSASVDTAAIANAKFRQSEELCKDIEQYGGPEAVVGNPNAMEAIAGKLEAADKLVLASVSKVQNSVDDTRNNVKLMRKESKKMSDSVDMQTQKLDQMTDSFLAARQEAEIARLKQEVLSQQVNELKSMLSEVKNAMTLFPMPAREPERMHVINDGNFMFMTENDAAHPAIDTIVREATRQFGASTLFNVIGGRHQYTAAGYLVAPPNDEEIPVIPEHVSDPARAPPPDRAIKINGMKVSRKASSCQHVVAKQDEVKYEGQVEYMAKIEDLMAASKVDPVLQETLMAIGNLTAPGGSTGDPEKDTIAMKILTKTIGSEKVFYAGVPVKVEGETVGSFCVYSPEKPPGFGEEQLEKMREYGKKVEAALTAQVTTNRQKEAQKAMLAHMQQQQMMMMQQMRMAGMDPNHPMFNPNMAFMGTVPNPMASFQAAPAMAPFQAAPPAMAPYGMPGYHAQRMPLGTIGEVATGIPTGIAKGPGAPSGMTPRDTVDVELELDGIAPGAAPSPARAVASSSSVADEALMHAIEAEYAPAPPSRAVPA</sequence>
<gene>
    <name evidence="3" type="ORF">PPROV_000516300</name>
</gene>
<dbReference type="SUPFAM" id="SSF55781">
    <property type="entry name" value="GAF domain-like"/>
    <property type="match status" value="1"/>
</dbReference>
<feature type="coiled-coil region" evidence="1">
    <location>
        <begin position="139"/>
        <end position="198"/>
    </location>
</feature>
<evidence type="ECO:0000313" key="3">
    <source>
        <dbReference type="EMBL" id="GHP06418.1"/>
    </source>
</evidence>
<accession>A0A830HHT2</accession>
<dbReference type="InterPro" id="IPR059179">
    <property type="entry name" value="MLKL-like_MCAfunc"/>
</dbReference>
<evidence type="ECO:0000256" key="2">
    <source>
        <dbReference type="SAM" id="MobiDB-lite"/>
    </source>
</evidence>
<organism evidence="3 4">
    <name type="scientific">Pycnococcus provasolii</name>
    <dbReference type="NCBI Taxonomy" id="41880"/>
    <lineage>
        <taxon>Eukaryota</taxon>
        <taxon>Viridiplantae</taxon>
        <taxon>Chlorophyta</taxon>
        <taxon>Pseudoscourfieldiophyceae</taxon>
        <taxon>Pseudoscourfieldiales</taxon>
        <taxon>Pycnococcaceae</taxon>
        <taxon>Pycnococcus</taxon>
    </lineage>
</organism>
<protein>
    <recommendedName>
        <fullName evidence="5">GAF domain-containing protein</fullName>
    </recommendedName>
</protein>
<keyword evidence="4" id="KW-1185">Reference proteome</keyword>
<dbReference type="Proteomes" id="UP000660262">
    <property type="component" value="Unassembled WGS sequence"/>
</dbReference>
<dbReference type="Gene3D" id="1.20.930.20">
    <property type="entry name" value="Adaptor protein Cbl, N-terminal domain"/>
    <property type="match status" value="1"/>
</dbReference>
<dbReference type="CDD" id="cd21037">
    <property type="entry name" value="MLKL_NTD"/>
    <property type="match status" value="1"/>
</dbReference>
<dbReference type="AlphaFoldDB" id="A0A830HHT2"/>
<name>A0A830HHT2_9CHLO</name>
<dbReference type="InterPro" id="IPR036537">
    <property type="entry name" value="Adaptor_Cbl_N_dom_sf"/>
</dbReference>
<dbReference type="OrthoDB" id="567808at2759"/>
<proteinExistence type="predicted"/>
<feature type="region of interest" description="Disordered" evidence="2">
    <location>
        <begin position="1"/>
        <end position="45"/>
    </location>
</feature>
<keyword evidence="1" id="KW-0175">Coiled coil</keyword>
<evidence type="ECO:0000256" key="1">
    <source>
        <dbReference type="SAM" id="Coils"/>
    </source>
</evidence>
<evidence type="ECO:0000313" key="4">
    <source>
        <dbReference type="Proteomes" id="UP000660262"/>
    </source>
</evidence>
<evidence type="ECO:0008006" key="5">
    <source>
        <dbReference type="Google" id="ProtNLM"/>
    </source>
</evidence>
<dbReference type="EMBL" id="BNJQ01000013">
    <property type="protein sequence ID" value="GHP06418.1"/>
    <property type="molecule type" value="Genomic_DNA"/>
</dbReference>
<feature type="coiled-coil region" evidence="1">
    <location>
        <begin position="303"/>
        <end position="335"/>
    </location>
</feature>
<dbReference type="GO" id="GO:0007166">
    <property type="term" value="P:cell surface receptor signaling pathway"/>
    <property type="evidence" value="ECO:0007669"/>
    <property type="project" value="InterPro"/>
</dbReference>
<reference evidence="3" key="1">
    <citation type="submission" date="2020-10" db="EMBL/GenBank/DDBJ databases">
        <title>Unveiling of a novel bifunctional photoreceptor, Dualchrome1, isolated from a cosmopolitan green alga.</title>
        <authorList>
            <person name="Suzuki S."/>
            <person name="Kawachi M."/>
        </authorList>
    </citation>
    <scope>NUCLEOTIDE SEQUENCE</scope>
    <source>
        <strain evidence="3">NIES 2893</strain>
    </source>
</reference>